<name>K2R8Q2_MACPH</name>
<dbReference type="InParanoid" id="K2R8Q2"/>
<evidence type="ECO:0000256" key="1">
    <source>
        <dbReference type="ARBA" id="ARBA00007992"/>
    </source>
</evidence>
<evidence type="ECO:0000256" key="4">
    <source>
        <dbReference type="SAM" id="Phobius"/>
    </source>
</evidence>
<dbReference type="InterPro" id="IPR006076">
    <property type="entry name" value="FAD-dep_OxRdtase"/>
</dbReference>
<keyword evidence="4" id="KW-0812">Transmembrane</keyword>
<keyword evidence="3" id="KW-0503">Monooxygenase</keyword>
<dbReference type="InterPro" id="IPR050493">
    <property type="entry name" value="FAD-dep_Monooxygenase_BioMet"/>
</dbReference>
<dbReference type="Gene3D" id="3.50.50.60">
    <property type="entry name" value="FAD/NAD(P)-binding domain"/>
    <property type="match status" value="1"/>
</dbReference>
<dbReference type="PANTHER" id="PTHR13789:SF261">
    <property type="entry name" value="HYDROXYLASE, PUTATIVE (AFU_ORTHOLOGUE AFUA_7G00590)-RELATED"/>
    <property type="match status" value="1"/>
</dbReference>
<keyword evidence="4" id="KW-0472">Membrane</keyword>
<dbReference type="Pfam" id="PF01266">
    <property type="entry name" value="DAO"/>
    <property type="match status" value="1"/>
</dbReference>
<dbReference type="GO" id="GO:0004497">
    <property type="term" value="F:monooxygenase activity"/>
    <property type="evidence" value="ECO:0007669"/>
    <property type="project" value="UniProtKB-KW"/>
</dbReference>
<dbReference type="AlphaFoldDB" id="K2R8Q2"/>
<dbReference type="EMBL" id="AHHD01000504">
    <property type="protein sequence ID" value="EKG10778.1"/>
    <property type="molecule type" value="Genomic_DNA"/>
</dbReference>
<evidence type="ECO:0000313" key="6">
    <source>
        <dbReference type="EMBL" id="EKG10778.1"/>
    </source>
</evidence>
<gene>
    <name evidence="6" type="ORF">MPH_12162</name>
</gene>
<dbReference type="SUPFAM" id="SSF51905">
    <property type="entry name" value="FAD/NAD(P)-binding domain"/>
    <property type="match status" value="1"/>
</dbReference>
<dbReference type="eggNOG" id="KOG2614">
    <property type="taxonomic scope" value="Eukaryota"/>
</dbReference>
<evidence type="ECO:0000256" key="3">
    <source>
        <dbReference type="ARBA" id="ARBA00023033"/>
    </source>
</evidence>
<dbReference type="InterPro" id="IPR036188">
    <property type="entry name" value="FAD/NAD-bd_sf"/>
</dbReference>
<protein>
    <submittedName>
        <fullName evidence="6">FAD dependent oxidoreductase</fullName>
    </submittedName>
</protein>
<keyword evidence="4" id="KW-1133">Transmembrane helix</keyword>
<evidence type="ECO:0000256" key="2">
    <source>
        <dbReference type="ARBA" id="ARBA00023002"/>
    </source>
</evidence>
<feature type="transmembrane region" description="Helical" evidence="4">
    <location>
        <begin position="36"/>
        <end position="54"/>
    </location>
</feature>
<organism evidence="6 7">
    <name type="scientific">Macrophomina phaseolina (strain MS6)</name>
    <name type="common">Charcoal rot fungus</name>
    <dbReference type="NCBI Taxonomy" id="1126212"/>
    <lineage>
        <taxon>Eukaryota</taxon>
        <taxon>Fungi</taxon>
        <taxon>Dikarya</taxon>
        <taxon>Ascomycota</taxon>
        <taxon>Pezizomycotina</taxon>
        <taxon>Dothideomycetes</taxon>
        <taxon>Dothideomycetes incertae sedis</taxon>
        <taxon>Botryosphaeriales</taxon>
        <taxon>Botryosphaeriaceae</taxon>
        <taxon>Macrophomina</taxon>
    </lineage>
</organism>
<feature type="domain" description="FAD dependent oxidoreductase" evidence="5">
    <location>
        <begin position="37"/>
        <end position="70"/>
    </location>
</feature>
<dbReference type="OrthoDB" id="1047367at2759"/>
<keyword evidence="2" id="KW-0560">Oxidoreductase</keyword>
<evidence type="ECO:0000259" key="5">
    <source>
        <dbReference type="Pfam" id="PF01266"/>
    </source>
</evidence>
<accession>K2R8Q2</accession>
<reference evidence="6 7" key="1">
    <citation type="journal article" date="2012" name="BMC Genomics">
        <title>Tools to kill: Genome of one of the most destructive plant pathogenic fungi Macrophomina phaseolina.</title>
        <authorList>
            <person name="Islam M.S."/>
            <person name="Haque M.S."/>
            <person name="Islam M.M."/>
            <person name="Emdad E.M."/>
            <person name="Halim A."/>
            <person name="Hossen Q.M.M."/>
            <person name="Hossain M.Z."/>
            <person name="Ahmed B."/>
            <person name="Rahim S."/>
            <person name="Rahman M.S."/>
            <person name="Alam M.M."/>
            <person name="Hou S."/>
            <person name="Wan X."/>
            <person name="Saito J.A."/>
            <person name="Alam M."/>
        </authorList>
    </citation>
    <scope>NUCLEOTIDE SEQUENCE [LARGE SCALE GENOMIC DNA]</scope>
    <source>
        <strain evidence="6 7">MS6</strain>
    </source>
</reference>
<comment type="caution">
    <text evidence="6">The sequence shown here is derived from an EMBL/GenBank/DDBJ whole genome shotgun (WGS) entry which is preliminary data.</text>
</comment>
<dbReference type="STRING" id="1126212.K2R8Q2"/>
<evidence type="ECO:0000313" key="7">
    <source>
        <dbReference type="Proteomes" id="UP000007129"/>
    </source>
</evidence>
<comment type="similarity">
    <text evidence="1">Belongs to the paxM FAD-dependent monooxygenase family.</text>
</comment>
<proteinExistence type="inferred from homology"/>
<dbReference type="VEuPathDB" id="FungiDB:MPH_12162"/>
<dbReference type="PANTHER" id="PTHR13789">
    <property type="entry name" value="MONOOXYGENASE"/>
    <property type="match status" value="1"/>
</dbReference>
<sequence>MAITNGHVLNGNSVNGHANGHSNGNGVAAHSDARPLHVIIIGAGIGGLTAAIYLRQQGHKVTVLEQSRFACELGAAVHLAPNSNGVLKRVGIDAEKFGAVQANFLTEYEMDGKVIHSLPIGEMTKVQQHVCICPRCLVSVPADIFIPKGAEMFLGEQADKIL</sequence>
<dbReference type="Proteomes" id="UP000007129">
    <property type="component" value="Unassembled WGS sequence"/>
</dbReference>
<dbReference type="HOGENOM" id="CLU_1635731_0_0_1"/>